<comment type="caution">
    <text evidence="10">The sequence shown here is derived from an EMBL/GenBank/DDBJ whole genome shotgun (WGS) entry which is preliminary data.</text>
</comment>
<dbReference type="EC" id="2.7.11.1" evidence="1"/>
<evidence type="ECO:0000256" key="1">
    <source>
        <dbReference type="ARBA" id="ARBA00012513"/>
    </source>
</evidence>
<keyword evidence="8" id="KW-0812">Transmembrane</keyword>
<accession>A0A2G5PPE7</accession>
<evidence type="ECO:0000259" key="9">
    <source>
        <dbReference type="PROSITE" id="PS50011"/>
    </source>
</evidence>
<evidence type="ECO:0000256" key="6">
    <source>
        <dbReference type="ARBA" id="ARBA00022840"/>
    </source>
</evidence>
<dbReference type="GO" id="GO:0005524">
    <property type="term" value="F:ATP binding"/>
    <property type="evidence" value="ECO:0007669"/>
    <property type="project" value="UniProtKB-KW"/>
</dbReference>
<dbReference type="RefSeq" id="WP_085168109.1">
    <property type="nucleotide sequence ID" value="NZ_LQOM01000025.1"/>
</dbReference>
<keyword evidence="2 10" id="KW-0723">Serine/threonine-protein kinase</keyword>
<dbReference type="PANTHER" id="PTHR43289">
    <property type="entry name" value="MITOGEN-ACTIVATED PROTEIN KINASE KINASE KINASE 20-RELATED"/>
    <property type="match status" value="1"/>
</dbReference>
<evidence type="ECO:0000256" key="8">
    <source>
        <dbReference type="SAM" id="Phobius"/>
    </source>
</evidence>
<name>A0A2G5PPE7_MYCCE</name>
<dbReference type="CDD" id="cd14014">
    <property type="entry name" value="STKc_PknB_like"/>
    <property type="match status" value="1"/>
</dbReference>
<sequence>MPLVTGATAAGFSIVRPLGSGQHGEVYLVERPRLPRRHALKLLPADVSADPEYQERFYRESDLAAALWHPNIVGLYDRGEFEGRLWLLTDYVDGADATQLLSDAYPDGVPPDEVLEIVTAVAEALDHAHGHGLVHGYVKPGNILLTRPESGMRRILLADFGVPRQTDMTIGAVSYAAPEQLMDDSVDGPSDQYALACNAFHLLTGSPPFAHHNPAVVISKHLNESPPRPGDVKPELAYFDEAFSRALAKAAADRFPRCRDFAAALEGNHRDRSDLQDADATAVLGWPAHDAMPATEETASPNVWEDTEYEDAATFPEADETAAAPPDVWHDNEFDDATTFPEPAVSDAMADEADEAVAEPPEEVWEDNEFDQATFFEPAVARAATADASATARRRRLLQTGAFALTIVAVALLGYFAVMLLRSRSFHDTPSVETPAPVTTIRPAVPPPARATLPTPAPAAPVPAPPLPSEISTPPSSTATTTAPTSTSPTTETRAATTTTTPSTSAPPLDTRPALGMPCSPQQAGTATVSNTGVPISCVDTPGGFAWQPPGG</sequence>
<dbReference type="AlphaFoldDB" id="A0A2G5PPE7"/>
<keyword evidence="4" id="KW-0547">Nucleotide-binding</keyword>
<dbReference type="Gene3D" id="1.10.510.10">
    <property type="entry name" value="Transferase(Phosphotransferase) domain 1"/>
    <property type="match status" value="1"/>
</dbReference>
<dbReference type="Pfam" id="PF00069">
    <property type="entry name" value="Pkinase"/>
    <property type="match status" value="1"/>
</dbReference>
<keyword evidence="8" id="KW-1133">Transmembrane helix</keyword>
<evidence type="ECO:0000256" key="3">
    <source>
        <dbReference type="ARBA" id="ARBA00022679"/>
    </source>
</evidence>
<dbReference type="PROSITE" id="PS50011">
    <property type="entry name" value="PROTEIN_KINASE_DOM"/>
    <property type="match status" value="1"/>
</dbReference>
<proteinExistence type="predicted"/>
<dbReference type="Gene3D" id="3.30.200.20">
    <property type="entry name" value="Phosphorylase Kinase, domain 1"/>
    <property type="match status" value="1"/>
</dbReference>
<dbReference type="EMBL" id="PDKV01000003">
    <property type="protein sequence ID" value="PIB80172.1"/>
    <property type="molecule type" value="Genomic_DNA"/>
</dbReference>
<feature type="compositionally biased region" description="Low complexity" evidence="7">
    <location>
        <begin position="434"/>
        <end position="443"/>
    </location>
</feature>
<protein>
    <recommendedName>
        <fullName evidence="1">non-specific serine/threonine protein kinase</fullName>
        <ecNumber evidence="1">2.7.11.1</ecNumber>
    </recommendedName>
</protein>
<dbReference type="InterPro" id="IPR000719">
    <property type="entry name" value="Prot_kinase_dom"/>
</dbReference>
<evidence type="ECO:0000256" key="5">
    <source>
        <dbReference type="ARBA" id="ARBA00022777"/>
    </source>
</evidence>
<evidence type="ECO:0000256" key="4">
    <source>
        <dbReference type="ARBA" id="ARBA00022741"/>
    </source>
</evidence>
<dbReference type="GO" id="GO:0004674">
    <property type="term" value="F:protein serine/threonine kinase activity"/>
    <property type="evidence" value="ECO:0007669"/>
    <property type="project" value="UniProtKB-KW"/>
</dbReference>
<feature type="transmembrane region" description="Helical" evidence="8">
    <location>
        <begin position="401"/>
        <end position="421"/>
    </location>
</feature>
<keyword evidence="3" id="KW-0808">Transferase</keyword>
<feature type="compositionally biased region" description="Pro residues" evidence="7">
    <location>
        <begin position="444"/>
        <end position="468"/>
    </location>
</feature>
<dbReference type="InterPro" id="IPR011009">
    <property type="entry name" value="Kinase-like_dom_sf"/>
</dbReference>
<evidence type="ECO:0000256" key="2">
    <source>
        <dbReference type="ARBA" id="ARBA00022527"/>
    </source>
</evidence>
<feature type="compositionally biased region" description="Low complexity" evidence="7">
    <location>
        <begin position="469"/>
        <end position="508"/>
    </location>
</feature>
<feature type="domain" description="Protein kinase" evidence="9">
    <location>
        <begin position="12"/>
        <end position="292"/>
    </location>
</feature>
<keyword evidence="5 10" id="KW-0418">Kinase</keyword>
<feature type="region of interest" description="Disordered" evidence="7">
    <location>
        <begin position="428"/>
        <end position="528"/>
    </location>
</feature>
<evidence type="ECO:0000313" key="10">
    <source>
        <dbReference type="EMBL" id="PIB80172.1"/>
    </source>
</evidence>
<keyword evidence="6" id="KW-0067">ATP-binding</keyword>
<reference evidence="10 11" key="1">
    <citation type="journal article" date="2017" name="Infect. Genet. Evol.">
        <title>The new phylogeny of the genus Mycobacterium: The old and the news.</title>
        <authorList>
            <person name="Tortoli E."/>
            <person name="Fedrizzi T."/>
            <person name="Meehan C.J."/>
            <person name="Trovato A."/>
            <person name="Grottola A."/>
            <person name="Giacobazzi E."/>
            <person name="Serpini G.F."/>
            <person name="Tagliazucchi S."/>
            <person name="Fabio A."/>
            <person name="Bettua C."/>
            <person name="Bertorelli R."/>
            <person name="Frascaro F."/>
            <person name="De Sanctis V."/>
            <person name="Pecorari M."/>
            <person name="Jousson O."/>
            <person name="Segata N."/>
            <person name="Cirillo D.M."/>
        </authorList>
    </citation>
    <scope>NUCLEOTIDE SEQUENCE [LARGE SCALE GENOMIC DNA]</scope>
    <source>
        <strain evidence="10 11">NCTC 12882</strain>
    </source>
</reference>
<organism evidence="10 11">
    <name type="scientific">Mycobacterium celatum</name>
    <dbReference type="NCBI Taxonomy" id="28045"/>
    <lineage>
        <taxon>Bacteria</taxon>
        <taxon>Bacillati</taxon>
        <taxon>Actinomycetota</taxon>
        <taxon>Actinomycetes</taxon>
        <taxon>Mycobacteriales</taxon>
        <taxon>Mycobacteriaceae</taxon>
        <taxon>Mycobacterium</taxon>
    </lineage>
</organism>
<dbReference type="PANTHER" id="PTHR43289:SF6">
    <property type="entry name" value="SERINE_THREONINE-PROTEIN KINASE NEKL-3"/>
    <property type="match status" value="1"/>
</dbReference>
<dbReference type="Proteomes" id="UP000230971">
    <property type="component" value="Unassembled WGS sequence"/>
</dbReference>
<keyword evidence="8" id="KW-0472">Membrane</keyword>
<dbReference type="SUPFAM" id="SSF56112">
    <property type="entry name" value="Protein kinase-like (PK-like)"/>
    <property type="match status" value="1"/>
</dbReference>
<evidence type="ECO:0000313" key="11">
    <source>
        <dbReference type="Proteomes" id="UP000230971"/>
    </source>
</evidence>
<evidence type="ECO:0000256" key="7">
    <source>
        <dbReference type="SAM" id="MobiDB-lite"/>
    </source>
</evidence>
<gene>
    <name evidence="10" type="ORF">CQY23_03815</name>
</gene>